<dbReference type="EMBL" id="KZ992798">
    <property type="protein sequence ID" value="RKP06890.1"/>
    <property type="molecule type" value="Genomic_DNA"/>
</dbReference>
<evidence type="ECO:0000256" key="1">
    <source>
        <dbReference type="SAM" id="MobiDB-lite"/>
    </source>
</evidence>
<name>A0A4P9XNR9_9FUNG</name>
<sequence length="329" mass="36961">MGTPLSRSWSDSSRGSTPTGSRSKTRGSASGSTGSGEDCRRDGPRYRNNAIMRIITKRGNKRSEEEVVLEPLSDPIPAVDPLISHHYLMTTITGSARMAPIDEPKRVLDVGASCPVWMMELAEELPNTQFFGLDTKPMPDDVILPLNCTFTTFNLRGVPRIPYPDSHFDYVRHRLLNIAVPLESQQYYINECVRTTAWGGWVEICQSLGSPGQQGEYIEMWQMLLEAAMQERLVDNYKMDNVVEMMEIAGLSDVQSKEYRVPIGDWAGPVGKFCWNCVDAGARDVIHGLSRIGHTSPQSIHELLPRLLQQYNQEQSYVSLVVYTGRKVY</sequence>
<accession>A0A4P9XNR9</accession>
<organism evidence="2 3">
    <name type="scientific">Thamnocephalis sphaerospora</name>
    <dbReference type="NCBI Taxonomy" id="78915"/>
    <lineage>
        <taxon>Eukaryota</taxon>
        <taxon>Fungi</taxon>
        <taxon>Fungi incertae sedis</taxon>
        <taxon>Zoopagomycota</taxon>
        <taxon>Zoopagomycotina</taxon>
        <taxon>Zoopagomycetes</taxon>
        <taxon>Zoopagales</taxon>
        <taxon>Sigmoideomycetaceae</taxon>
        <taxon>Thamnocephalis</taxon>
    </lineage>
</organism>
<feature type="region of interest" description="Disordered" evidence="1">
    <location>
        <begin position="1"/>
        <end position="45"/>
    </location>
</feature>
<evidence type="ECO:0008006" key="4">
    <source>
        <dbReference type="Google" id="ProtNLM"/>
    </source>
</evidence>
<feature type="compositionally biased region" description="Low complexity" evidence="1">
    <location>
        <begin position="1"/>
        <end position="36"/>
    </location>
</feature>
<dbReference type="AlphaFoldDB" id="A0A4P9XNR9"/>
<dbReference type="Proteomes" id="UP000271241">
    <property type="component" value="Unassembled WGS sequence"/>
</dbReference>
<dbReference type="STRING" id="78915.A0A4P9XNR9"/>
<proteinExistence type="predicted"/>
<dbReference type="OrthoDB" id="2013972at2759"/>
<dbReference type="SUPFAM" id="SSF53335">
    <property type="entry name" value="S-adenosyl-L-methionine-dependent methyltransferases"/>
    <property type="match status" value="1"/>
</dbReference>
<keyword evidence="3" id="KW-1185">Reference proteome</keyword>
<reference evidence="3" key="1">
    <citation type="journal article" date="2018" name="Nat. Microbiol.">
        <title>Leveraging single-cell genomics to expand the fungal tree of life.</title>
        <authorList>
            <person name="Ahrendt S.R."/>
            <person name="Quandt C.A."/>
            <person name="Ciobanu D."/>
            <person name="Clum A."/>
            <person name="Salamov A."/>
            <person name="Andreopoulos B."/>
            <person name="Cheng J.F."/>
            <person name="Woyke T."/>
            <person name="Pelin A."/>
            <person name="Henrissat B."/>
            <person name="Reynolds N.K."/>
            <person name="Benny G.L."/>
            <person name="Smith M.E."/>
            <person name="James T.Y."/>
            <person name="Grigoriev I.V."/>
        </authorList>
    </citation>
    <scope>NUCLEOTIDE SEQUENCE [LARGE SCALE GENOMIC DNA]</scope>
    <source>
        <strain evidence="3">RSA 1356</strain>
    </source>
</reference>
<dbReference type="Gene3D" id="3.40.50.150">
    <property type="entry name" value="Vaccinia Virus protein VP39"/>
    <property type="match status" value="1"/>
</dbReference>
<gene>
    <name evidence="2" type="ORF">THASP1DRAFT_31292</name>
</gene>
<dbReference type="InterPro" id="IPR029063">
    <property type="entry name" value="SAM-dependent_MTases_sf"/>
</dbReference>
<evidence type="ECO:0000313" key="2">
    <source>
        <dbReference type="EMBL" id="RKP06890.1"/>
    </source>
</evidence>
<protein>
    <recommendedName>
        <fullName evidence="4">S-adenosyl-L-methionine-dependent methyltransferase</fullName>
    </recommendedName>
</protein>
<evidence type="ECO:0000313" key="3">
    <source>
        <dbReference type="Proteomes" id="UP000271241"/>
    </source>
</evidence>